<protein>
    <recommendedName>
        <fullName evidence="4 13">Adenine DNA glycosylase</fullName>
        <ecNumber evidence="3 13">3.2.2.31</ecNumber>
    </recommendedName>
</protein>
<dbReference type="PANTHER" id="PTHR42944">
    <property type="entry name" value="ADENINE DNA GLYCOSYLASE"/>
    <property type="match status" value="1"/>
</dbReference>
<dbReference type="SUPFAM" id="SSF55811">
    <property type="entry name" value="Nudix"/>
    <property type="match status" value="1"/>
</dbReference>
<keyword evidence="10" id="KW-0411">Iron-sulfur</keyword>
<dbReference type="InterPro" id="IPR005760">
    <property type="entry name" value="A/G_AdeGlyc_MutY"/>
</dbReference>
<dbReference type="PROSITE" id="PS01155">
    <property type="entry name" value="ENDONUCLEASE_III_2"/>
    <property type="match status" value="1"/>
</dbReference>
<evidence type="ECO:0000256" key="6">
    <source>
        <dbReference type="ARBA" id="ARBA00022723"/>
    </source>
</evidence>
<dbReference type="CDD" id="cd03431">
    <property type="entry name" value="NUDIX_DNA_Glycosylase_C-MutY"/>
    <property type="match status" value="1"/>
</dbReference>
<dbReference type="InterPro" id="IPR003265">
    <property type="entry name" value="HhH-GPD_domain"/>
</dbReference>
<dbReference type="SUPFAM" id="SSF48150">
    <property type="entry name" value="DNA-glycosylase"/>
    <property type="match status" value="1"/>
</dbReference>
<dbReference type="Pfam" id="PF00633">
    <property type="entry name" value="HHH"/>
    <property type="match status" value="1"/>
</dbReference>
<keyword evidence="16" id="KW-1185">Reference proteome</keyword>
<dbReference type="InterPro" id="IPR044298">
    <property type="entry name" value="MIG/MutY"/>
</dbReference>
<dbReference type="PROSITE" id="PS00764">
    <property type="entry name" value="ENDONUCLEASE_III_1"/>
    <property type="match status" value="1"/>
</dbReference>
<evidence type="ECO:0000256" key="7">
    <source>
        <dbReference type="ARBA" id="ARBA00022763"/>
    </source>
</evidence>
<dbReference type="SMART" id="SM00525">
    <property type="entry name" value="FES"/>
    <property type="match status" value="1"/>
</dbReference>
<dbReference type="RefSeq" id="WP_281093835.1">
    <property type="nucleotide sequence ID" value="NZ_JARYZI010000004.1"/>
</dbReference>
<evidence type="ECO:0000256" key="1">
    <source>
        <dbReference type="ARBA" id="ARBA00000843"/>
    </source>
</evidence>
<evidence type="ECO:0000256" key="13">
    <source>
        <dbReference type="RuleBase" id="RU365096"/>
    </source>
</evidence>
<dbReference type="PANTHER" id="PTHR42944:SF1">
    <property type="entry name" value="ADENINE DNA GLYCOSYLASE"/>
    <property type="match status" value="1"/>
</dbReference>
<dbReference type="EC" id="3.2.2.31" evidence="3 13"/>
<dbReference type="Gene3D" id="1.10.1670.10">
    <property type="entry name" value="Helix-hairpin-Helix base-excision DNA repair enzymes (C-terminal)"/>
    <property type="match status" value="1"/>
</dbReference>
<dbReference type="InterPro" id="IPR004035">
    <property type="entry name" value="Endouclease-III_FeS-bd_BS"/>
</dbReference>
<dbReference type="InterPro" id="IPR003651">
    <property type="entry name" value="Endonuclease3_FeS-loop_motif"/>
</dbReference>
<organism evidence="15 16">
    <name type="scientific">Fusibacter bizertensis</name>
    <dbReference type="NCBI Taxonomy" id="1488331"/>
    <lineage>
        <taxon>Bacteria</taxon>
        <taxon>Bacillati</taxon>
        <taxon>Bacillota</taxon>
        <taxon>Clostridia</taxon>
        <taxon>Eubacteriales</taxon>
        <taxon>Eubacteriales Family XII. Incertae Sedis</taxon>
        <taxon>Fusibacter</taxon>
    </lineage>
</organism>
<dbReference type="InterPro" id="IPR004036">
    <property type="entry name" value="Endonuclease-III-like_CS2"/>
</dbReference>
<evidence type="ECO:0000256" key="4">
    <source>
        <dbReference type="ARBA" id="ARBA00022023"/>
    </source>
</evidence>
<evidence type="ECO:0000256" key="11">
    <source>
        <dbReference type="ARBA" id="ARBA00023204"/>
    </source>
</evidence>
<keyword evidence="7 13" id="KW-0227">DNA damage</keyword>
<evidence type="ECO:0000256" key="10">
    <source>
        <dbReference type="ARBA" id="ARBA00023014"/>
    </source>
</evidence>
<dbReference type="NCBIfam" id="TIGR01084">
    <property type="entry name" value="mutY"/>
    <property type="match status" value="1"/>
</dbReference>
<keyword evidence="6" id="KW-0479">Metal-binding</keyword>
<comment type="function">
    <text evidence="13">Adenine glycosylase active on G-A mispairs.</text>
</comment>
<dbReference type="EMBL" id="JARYZI010000004">
    <property type="protein sequence ID" value="MDH8678005.1"/>
    <property type="molecule type" value="Genomic_DNA"/>
</dbReference>
<evidence type="ECO:0000313" key="16">
    <source>
        <dbReference type="Proteomes" id="UP001158045"/>
    </source>
</evidence>
<dbReference type="InterPro" id="IPR015797">
    <property type="entry name" value="NUDIX_hydrolase-like_dom_sf"/>
</dbReference>
<proteinExistence type="inferred from homology"/>
<dbReference type="InterPro" id="IPR000445">
    <property type="entry name" value="HhH_motif"/>
</dbReference>
<comment type="similarity">
    <text evidence="2 13">Belongs to the Nth/MutY family.</text>
</comment>
<sequence length="352" mass="40579">MSKELLSWYDNNKRSLPWRRDKDPYKIWISEIMLQQTQVTTVIDYFNRFISRYPTVEALANGTEEDVFKLWEGLGYYSRAKNLIRCAYQIVNEHKGVFPKDVEALKQLPGIGPYTAGAIASIAFDLPEPAVDGNVLRVISRLNCLSEPINENKHQMLYKQKTIELMSERPSDFTQAMMELGAMICTPKSPRCSNCPLSERCCSFKQQTQLNYPVKIKKIKQREERVGLAIVVSGQDVMLIKHETTGLLANLWGFPRTTLDDLSKLPFEKQVQNHLEQELDFKPEFSHCMVGKPHVFTHIKWQTILCFFHTDVKISSEIPKVEWVNLSDIDLKALPTALKKQLNIISKEIEEI</sequence>
<name>A0ABT6NC63_9FIRM</name>
<evidence type="ECO:0000256" key="5">
    <source>
        <dbReference type="ARBA" id="ARBA00022485"/>
    </source>
</evidence>
<keyword evidence="11" id="KW-0234">DNA repair</keyword>
<evidence type="ECO:0000256" key="12">
    <source>
        <dbReference type="ARBA" id="ARBA00023295"/>
    </source>
</evidence>
<comment type="caution">
    <text evidence="15">The sequence shown here is derived from an EMBL/GenBank/DDBJ whole genome shotgun (WGS) entry which is preliminary data.</text>
</comment>
<keyword evidence="9 13" id="KW-0408">Iron</keyword>
<keyword evidence="5" id="KW-0004">4Fe-4S</keyword>
<dbReference type="Gene3D" id="1.10.340.30">
    <property type="entry name" value="Hypothetical protein, domain 2"/>
    <property type="match status" value="1"/>
</dbReference>
<accession>A0ABT6NC63</accession>
<gene>
    <name evidence="15" type="primary">mutY</name>
    <name evidence="15" type="ORF">QE109_07585</name>
</gene>
<dbReference type="Pfam" id="PF00730">
    <property type="entry name" value="HhH-GPD"/>
    <property type="match status" value="1"/>
</dbReference>
<evidence type="ECO:0000256" key="8">
    <source>
        <dbReference type="ARBA" id="ARBA00022801"/>
    </source>
</evidence>
<comment type="cofactor">
    <cofactor evidence="13">
        <name>[4Fe-4S] cluster</name>
        <dbReference type="ChEBI" id="CHEBI:49883"/>
    </cofactor>
    <text evidence="13">Binds 1 [4Fe-4S] cluster.</text>
</comment>
<dbReference type="InterPro" id="IPR029119">
    <property type="entry name" value="MutY_C"/>
</dbReference>
<dbReference type="SMART" id="SM00478">
    <property type="entry name" value="ENDO3c"/>
    <property type="match status" value="1"/>
</dbReference>
<dbReference type="CDD" id="cd00056">
    <property type="entry name" value="ENDO3c"/>
    <property type="match status" value="1"/>
</dbReference>
<dbReference type="Gene3D" id="3.90.79.10">
    <property type="entry name" value="Nucleoside Triphosphate Pyrophosphohydrolase"/>
    <property type="match status" value="1"/>
</dbReference>
<reference evidence="15 16" key="1">
    <citation type="submission" date="2023-04" db="EMBL/GenBank/DDBJ databases">
        <title>Fusibacter bizertensis strain WBS, isolated from littoral bottom sediments of the Arctic seas - biochemical and genomic analysis.</title>
        <authorList>
            <person name="Brioukhanov A.L."/>
        </authorList>
    </citation>
    <scope>NUCLEOTIDE SEQUENCE [LARGE SCALE GENOMIC DNA]</scope>
    <source>
        <strain evidence="15 16">WBS</strain>
    </source>
</reference>
<dbReference type="InterPro" id="IPR011257">
    <property type="entry name" value="DNA_glycosylase"/>
</dbReference>
<feature type="domain" description="HhH-GPD" evidence="14">
    <location>
        <begin position="33"/>
        <end position="183"/>
    </location>
</feature>
<dbReference type="Pfam" id="PF14815">
    <property type="entry name" value="NUDIX_4"/>
    <property type="match status" value="1"/>
</dbReference>
<keyword evidence="8" id="KW-0378">Hydrolase</keyword>
<keyword evidence="12 13" id="KW-0326">Glycosidase</keyword>
<evidence type="ECO:0000259" key="14">
    <source>
        <dbReference type="SMART" id="SM00478"/>
    </source>
</evidence>
<evidence type="ECO:0000313" key="15">
    <source>
        <dbReference type="EMBL" id="MDH8678005.1"/>
    </source>
</evidence>
<evidence type="ECO:0000256" key="9">
    <source>
        <dbReference type="ARBA" id="ARBA00023004"/>
    </source>
</evidence>
<evidence type="ECO:0000256" key="3">
    <source>
        <dbReference type="ARBA" id="ARBA00012045"/>
    </source>
</evidence>
<dbReference type="InterPro" id="IPR023170">
    <property type="entry name" value="HhH_base_excis_C"/>
</dbReference>
<comment type="catalytic activity">
    <reaction evidence="1 13">
        <text>Hydrolyzes free adenine bases from 7,8-dihydro-8-oxoguanine:adenine mismatched double-stranded DNA, leaving an apurinic site.</text>
        <dbReference type="EC" id="3.2.2.31"/>
    </reaction>
</comment>
<evidence type="ECO:0000256" key="2">
    <source>
        <dbReference type="ARBA" id="ARBA00008343"/>
    </source>
</evidence>
<dbReference type="Pfam" id="PF10576">
    <property type="entry name" value="EndIII_4Fe-2S"/>
    <property type="match status" value="1"/>
</dbReference>
<dbReference type="Proteomes" id="UP001158045">
    <property type="component" value="Unassembled WGS sequence"/>
</dbReference>